<feature type="compositionally biased region" description="Low complexity" evidence="1">
    <location>
        <begin position="121"/>
        <end position="131"/>
    </location>
</feature>
<protein>
    <submittedName>
        <fullName evidence="2">Putative cystathionine gamma-synthase</fullName>
    </submittedName>
</protein>
<dbReference type="InterPro" id="IPR051750">
    <property type="entry name" value="Trans-sulfuration_enzymes"/>
</dbReference>
<dbReference type="InterPro" id="IPR015421">
    <property type="entry name" value="PyrdxlP-dep_Trfase_major"/>
</dbReference>
<dbReference type="SUPFAM" id="SSF53383">
    <property type="entry name" value="PLP-dependent transferases"/>
    <property type="match status" value="1"/>
</dbReference>
<keyword evidence="3" id="KW-1185">Reference proteome</keyword>
<evidence type="ECO:0000313" key="2">
    <source>
        <dbReference type="EMBL" id="OMH81042.1"/>
    </source>
</evidence>
<dbReference type="GO" id="GO:0003962">
    <property type="term" value="F:cystathionine gamma-synthase activity"/>
    <property type="evidence" value="ECO:0007669"/>
    <property type="project" value="TreeGrafter"/>
</dbReference>
<dbReference type="EMBL" id="LSSK01001004">
    <property type="protein sequence ID" value="OMH81042.1"/>
    <property type="molecule type" value="Genomic_DNA"/>
</dbReference>
<evidence type="ECO:0000256" key="1">
    <source>
        <dbReference type="SAM" id="MobiDB-lite"/>
    </source>
</evidence>
<dbReference type="AlphaFoldDB" id="A0A1R1PJJ1"/>
<dbReference type="Proteomes" id="UP000188320">
    <property type="component" value="Unassembled WGS sequence"/>
</dbReference>
<organism evidence="2 3">
    <name type="scientific">Zancudomyces culisetae</name>
    <name type="common">Gut fungus</name>
    <name type="synonym">Smittium culisetae</name>
    <dbReference type="NCBI Taxonomy" id="1213189"/>
    <lineage>
        <taxon>Eukaryota</taxon>
        <taxon>Fungi</taxon>
        <taxon>Fungi incertae sedis</taxon>
        <taxon>Zoopagomycota</taxon>
        <taxon>Kickxellomycotina</taxon>
        <taxon>Harpellomycetes</taxon>
        <taxon>Harpellales</taxon>
        <taxon>Legeriomycetaceae</taxon>
        <taxon>Zancudomyces</taxon>
    </lineage>
</organism>
<dbReference type="PANTHER" id="PTHR42699:SF1">
    <property type="entry name" value="CYSTATHIONINE GAMMA-SYNTHASE-RELATED"/>
    <property type="match status" value="1"/>
</dbReference>
<proteinExistence type="predicted"/>
<dbReference type="PANTHER" id="PTHR42699">
    <property type="match status" value="1"/>
</dbReference>
<dbReference type="InterPro" id="IPR015424">
    <property type="entry name" value="PyrdxlP-dep_Trfase"/>
</dbReference>
<feature type="region of interest" description="Disordered" evidence="1">
    <location>
        <begin position="119"/>
        <end position="141"/>
    </location>
</feature>
<comment type="caution">
    <text evidence="2">The sequence shown here is derived from an EMBL/GenBank/DDBJ whole genome shotgun (WGS) entry which is preliminary data.</text>
</comment>
<reference evidence="3" key="1">
    <citation type="submission" date="2017-01" db="EMBL/GenBank/DDBJ databases">
        <authorList>
            <person name="Wang Y."/>
            <person name="White M."/>
            <person name="Kvist S."/>
            <person name="Moncalvo J.-M."/>
        </authorList>
    </citation>
    <scope>NUCLEOTIDE SEQUENCE [LARGE SCALE GENOMIC DNA]</scope>
    <source>
        <strain evidence="3">COL-18-3</strain>
    </source>
</reference>
<accession>A0A1R1PJJ1</accession>
<name>A0A1R1PJJ1_ZANCU</name>
<dbReference type="InterPro" id="IPR015422">
    <property type="entry name" value="PyrdxlP-dep_Trfase_small"/>
</dbReference>
<dbReference type="GO" id="GO:0019346">
    <property type="term" value="P:transsulfuration"/>
    <property type="evidence" value="ECO:0007669"/>
    <property type="project" value="TreeGrafter"/>
</dbReference>
<evidence type="ECO:0000313" key="3">
    <source>
        <dbReference type="Proteomes" id="UP000188320"/>
    </source>
</evidence>
<dbReference type="Gene3D" id="3.40.640.10">
    <property type="entry name" value="Type I PLP-dependent aspartate aminotransferase-like (Major domain)"/>
    <property type="match status" value="1"/>
</dbReference>
<dbReference type="OrthoDB" id="10047078at2759"/>
<sequence length="372" mass="41521">MSVNRLGNGTSGGSEIGEVIVDSNDLGNAVDKQDRGKVVIEMIKRLIYTRGIKLDLIVLEHPNNPLLECNVSIPALYWKVCYPSGCHLLVDDTIGSFYNVDILGSIFNRSGCITLKDQDQNQDQNQNQYGGSSEGNDDGEDGADKIYQNISVVSSLTKWFSGKSNVMGGSVVTKNKQIRTYFQDCTITSGIGRDRMIFPQDCTILEYNSRDFIERMQRVNRNGQYVYKRLADYNKYITNGNNGGSGDVDGGKTSGLIKQVYYPVNNEYYNETIRKTSTSESESECTNGYTASKNGGLISVEFYNECDAITFYNKLKCNKGPSLGTNFTLVSAYTILAHYNELEFVNTECGVSRWLIRISVGLEEFDELDDIF</sequence>
<dbReference type="Gene3D" id="3.90.1150.10">
    <property type="entry name" value="Aspartate Aminotransferase, domain 1"/>
    <property type="match status" value="1"/>
</dbReference>
<gene>
    <name evidence="2" type="ORF">AX774_g5508</name>
</gene>